<dbReference type="Proteomes" id="UP001596282">
    <property type="component" value="Unassembled WGS sequence"/>
</dbReference>
<proteinExistence type="predicted"/>
<keyword evidence="1" id="KW-1133">Transmembrane helix</keyword>
<evidence type="ECO:0000256" key="1">
    <source>
        <dbReference type="SAM" id="Phobius"/>
    </source>
</evidence>
<evidence type="ECO:0000313" key="2">
    <source>
        <dbReference type="EMBL" id="MFC6182563.1"/>
    </source>
</evidence>
<keyword evidence="3" id="KW-1185">Reference proteome</keyword>
<dbReference type="EMBL" id="JBHSSC010000045">
    <property type="protein sequence ID" value="MFC6182563.1"/>
    <property type="molecule type" value="Genomic_DNA"/>
</dbReference>
<organism evidence="2 3">
    <name type="scientific">Lactiplantibacillus daowaiensis</name>
    <dbReference type="NCBI Taxonomy" id="2559918"/>
    <lineage>
        <taxon>Bacteria</taxon>
        <taxon>Bacillati</taxon>
        <taxon>Bacillota</taxon>
        <taxon>Bacilli</taxon>
        <taxon>Lactobacillales</taxon>
        <taxon>Lactobacillaceae</taxon>
        <taxon>Lactiplantibacillus</taxon>
    </lineage>
</organism>
<sequence length="85" mass="9321">MPPKSVWWLQSGGIILSAGVVLLLFGGASWPLAAMLLTALPLNWGALQLSQHYSQATLVRFLWWLGLIAILDLVLGLIWFKALHG</sequence>
<keyword evidence="1" id="KW-0812">Transmembrane</keyword>
<gene>
    <name evidence="2" type="ORF">ACFP5Y_15090</name>
</gene>
<keyword evidence="1" id="KW-0472">Membrane</keyword>
<evidence type="ECO:0000313" key="3">
    <source>
        <dbReference type="Proteomes" id="UP001596282"/>
    </source>
</evidence>
<protein>
    <recommendedName>
        <fullName evidence="4">Integral membrane protein</fullName>
    </recommendedName>
</protein>
<accession>A0ABW1S420</accession>
<dbReference type="RefSeq" id="WP_137627203.1">
    <property type="nucleotide sequence ID" value="NZ_BJDJ01000001.1"/>
</dbReference>
<comment type="caution">
    <text evidence="2">The sequence shown here is derived from an EMBL/GenBank/DDBJ whole genome shotgun (WGS) entry which is preliminary data.</text>
</comment>
<evidence type="ECO:0008006" key="4">
    <source>
        <dbReference type="Google" id="ProtNLM"/>
    </source>
</evidence>
<feature type="transmembrane region" description="Helical" evidence="1">
    <location>
        <begin position="61"/>
        <end position="80"/>
    </location>
</feature>
<reference evidence="3" key="1">
    <citation type="journal article" date="2019" name="Int. J. Syst. Evol. Microbiol.">
        <title>The Global Catalogue of Microorganisms (GCM) 10K type strain sequencing project: providing services to taxonomists for standard genome sequencing and annotation.</title>
        <authorList>
            <consortium name="The Broad Institute Genomics Platform"/>
            <consortium name="The Broad Institute Genome Sequencing Center for Infectious Disease"/>
            <person name="Wu L."/>
            <person name="Ma J."/>
        </authorList>
    </citation>
    <scope>NUCLEOTIDE SEQUENCE [LARGE SCALE GENOMIC DNA]</scope>
    <source>
        <strain evidence="3">CCM 8933</strain>
    </source>
</reference>
<name>A0ABW1S420_9LACO</name>